<dbReference type="Proteomes" id="UP000266723">
    <property type="component" value="Unassembled WGS sequence"/>
</dbReference>
<evidence type="ECO:0000313" key="2">
    <source>
        <dbReference type="Proteomes" id="UP000266723"/>
    </source>
</evidence>
<proteinExistence type="predicted"/>
<accession>A0ABQ7B6Y8</accession>
<comment type="caution">
    <text evidence="1">The sequence shown here is derived from an EMBL/GenBank/DDBJ whole genome shotgun (WGS) entry which is preliminary data.</text>
</comment>
<keyword evidence="2" id="KW-1185">Reference proteome</keyword>
<gene>
    <name evidence="1" type="ORF">DY000_02039850</name>
</gene>
<dbReference type="EMBL" id="QGKV02001507">
    <property type="protein sequence ID" value="KAF3527933.1"/>
    <property type="molecule type" value="Genomic_DNA"/>
</dbReference>
<evidence type="ECO:0000313" key="1">
    <source>
        <dbReference type="EMBL" id="KAF3527933.1"/>
    </source>
</evidence>
<reference evidence="1 2" key="1">
    <citation type="journal article" date="2020" name="BMC Genomics">
        <title>Intraspecific diversification of the crop wild relative Brassica cretica Lam. using demographic model selection.</title>
        <authorList>
            <person name="Kioukis A."/>
            <person name="Michalopoulou V.A."/>
            <person name="Briers L."/>
            <person name="Pirintsos S."/>
            <person name="Studholme D.J."/>
            <person name="Pavlidis P."/>
            <person name="Sarris P.F."/>
        </authorList>
    </citation>
    <scope>NUCLEOTIDE SEQUENCE [LARGE SCALE GENOMIC DNA]</scope>
    <source>
        <strain evidence="2">cv. PFS-1207/04</strain>
    </source>
</reference>
<name>A0ABQ7B6Y8_BRACR</name>
<sequence>MGFLLLNCKKDVNAAPIVSRGLLEGTDKSMRLTTCRMTSGISETGKFPIYSEWDVLDKIRETIPDKEKEILSFEPSQIKQLLSNGKK</sequence>
<protein>
    <submittedName>
        <fullName evidence="1">Uncharacterized protein</fullName>
    </submittedName>
</protein>
<organism evidence="1 2">
    <name type="scientific">Brassica cretica</name>
    <name type="common">Mustard</name>
    <dbReference type="NCBI Taxonomy" id="69181"/>
    <lineage>
        <taxon>Eukaryota</taxon>
        <taxon>Viridiplantae</taxon>
        <taxon>Streptophyta</taxon>
        <taxon>Embryophyta</taxon>
        <taxon>Tracheophyta</taxon>
        <taxon>Spermatophyta</taxon>
        <taxon>Magnoliopsida</taxon>
        <taxon>eudicotyledons</taxon>
        <taxon>Gunneridae</taxon>
        <taxon>Pentapetalae</taxon>
        <taxon>rosids</taxon>
        <taxon>malvids</taxon>
        <taxon>Brassicales</taxon>
        <taxon>Brassicaceae</taxon>
        <taxon>Brassiceae</taxon>
        <taxon>Brassica</taxon>
    </lineage>
</organism>